<gene>
    <name evidence="1" type="ORF">WR25_21960</name>
</gene>
<reference evidence="1 2" key="1">
    <citation type="journal article" date="2017" name="Curr. Biol.">
        <title>Genome architecture and evolution of a unichromosomal asexual nematode.</title>
        <authorList>
            <person name="Fradin H."/>
            <person name="Zegar C."/>
            <person name="Gutwein M."/>
            <person name="Lucas J."/>
            <person name="Kovtun M."/>
            <person name="Corcoran D."/>
            <person name="Baugh L.R."/>
            <person name="Kiontke K."/>
            <person name="Gunsalus K."/>
            <person name="Fitch D.H."/>
            <person name="Piano F."/>
        </authorList>
    </citation>
    <scope>NUCLEOTIDE SEQUENCE [LARGE SCALE GENOMIC DNA]</scope>
    <source>
        <strain evidence="1">PF1309</strain>
    </source>
</reference>
<organism evidence="1 2">
    <name type="scientific">Diploscapter pachys</name>
    <dbReference type="NCBI Taxonomy" id="2018661"/>
    <lineage>
        <taxon>Eukaryota</taxon>
        <taxon>Metazoa</taxon>
        <taxon>Ecdysozoa</taxon>
        <taxon>Nematoda</taxon>
        <taxon>Chromadorea</taxon>
        <taxon>Rhabditida</taxon>
        <taxon>Rhabditina</taxon>
        <taxon>Rhabditomorpha</taxon>
        <taxon>Rhabditoidea</taxon>
        <taxon>Rhabditidae</taxon>
        <taxon>Diploscapter</taxon>
    </lineage>
</organism>
<proteinExistence type="predicted"/>
<evidence type="ECO:0000313" key="2">
    <source>
        <dbReference type="Proteomes" id="UP000218231"/>
    </source>
</evidence>
<keyword evidence="2" id="KW-1185">Reference proteome</keyword>
<dbReference type="AlphaFoldDB" id="A0A2A2M5J4"/>
<dbReference type="Proteomes" id="UP000218231">
    <property type="component" value="Unassembled WGS sequence"/>
</dbReference>
<name>A0A2A2M5J4_9BILA</name>
<dbReference type="EMBL" id="LIAE01004605">
    <property type="protein sequence ID" value="PAV93724.1"/>
    <property type="molecule type" value="Genomic_DNA"/>
</dbReference>
<evidence type="ECO:0000313" key="1">
    <source>
        <dbReference type="EMBL" id="PAV93724.1"/>
    </source>
</evidence>
<sequence length="120" mass="12821">MAYRGANPLPPAALSATRDRHALDQHRAAVDIATRLDIAANGDDLLEHVLHVAGNGHFLHGVLDFAVFHPEASRTPRVVAGHHVQPMAHQLGYQQATAHAPDQCGLVLDAVGDEQIVHAT</sequence>
<accession>A0A2A2M5J4</accession>
<protein>
    <submittedName>
        <fullName evidence="1">Uncharacterized protein</fullName>
    </submittedName>
</protein>
<comment type="caution">
    <text evidence="1">The sequence shown here is derived from an EMBL/GenBank/DDBJ whole genome shotgun (WGS) entry which is preliminary data.</text>
</comment>